<dbReference type="EMBL" id="JAATEP010000026">
    <property type="protein sequence ID" value="NJP93936.1"/>
    <property type="molecule type" value="Genomic_DNA"/>
</dbReference>
<evidence type="ECO:0000313" key="2">
    <source>
        <dbReference type="Proteomes" id="UP000696294"/>
    </source>
</evidence>
<comment type="caution">
    <text evidence="1">The sequence shown here is derived from an EMBL/GenBank/DDBJ whole genome shotgun (WGS) entry which is preliminary data.</text>
</comment>
<reference evidence="1 2" key="1">
    <citation type="submission" date="2020-03" db="EMBL/GenBank/DDBJ databases">
        <title>WGS of actinomycetes isolated from Thailand.</title>
        <authorList>
            <person name="Thawai C."/>
        </authorList>
    </citation>
    <scope>NUCLEOTIDE SEQUENCE [LARGE SCALE GENOMIC DNA]</scope>
    <source>
        <strain evidence="1 2">FMUSA5-5</strain>
    </source>
</reference>
<protein>
    <submittedName>
        <fullName evidence="1">Uncharacterized protein</fullName>
    </submittedName>
</protein>
<proteinExistence type="predicted"/>
<sequence>MTTSTIEQPVVDAGPAAYRVTATQHNAHDGPYLLLECPFGDNLVMPGPCVGNLLGRRIRQSTFLGTLARTAITHDARHTIQTRTNAARLRQQIAELGDYYIGADHDQRPSLIFNCPYLATGHASACPDTTDGQCVTNLLTPAQAAGTVTIGTLLRLAAAHQAARQPATPQEPSSADYAALTGRLAALQQVWTGRQREAVYTRETADGPSAGIAGARADLIGQMLSDLSRAVNGG</sequence>
<dbReference type="Proteomes" id="UP000696294">
    <property type="component" value="Unassembled WGS sequence"/>
</dbReference>
<gene>
    <name evidence="1" type="ORF">HCN51_31630</name>
</gene>
<name>A0ABX1BF48_9ACTN</name>
<evidence type="ECO:0000313" key="1">
    <source>
        <dbReference type="EMBL" id="NJP93936.1"/>
    </source>
</evidence>
<accession>A0ABX1BF48</accession>
<keyword evidence="2" id="KW-1185">Reference proteome</keyword>
<organism evidence="1 2">
    <name type="scientific">Nonomuraea composti</name>
    <dbReference type="NCBI Taxonomy" id="2720023"/>
    <lineage>
        <taxon>Bacteria</taxon>
        <taxon>Bacillati</taxon>
        <taxon>Actinomycetota</taxon>
        <taxon>Actinomycetes</taxon>
        <taxon>Streptosporangiales</taxon>
        <taxon>Streptosporangiaceae</taxon>
        <taxon>Nonomuraea</taxon>
    </lineage>
</organism>
<dbReference type="RefSeq" id="WP_168014436.1">
    <property type="nucleotide sequence ID" value="NZ_JAATEP010000026.1"/>
</dbReference>